<proteinExistence type="inferred from homology"/>
<keyword evidence="4" id="KW-1133">Transmembrane helix</keyword>
<keyword evidence="4" id="KW-0812">Transmembrane</keyword>
<reference evidence="5 6" key="1">
    <citation type="submission" date="2021-06" db="EMBL/GenBank/DDBJ databases">
        <title>A haploid diamondback moth (Plutella xylostella L.) genome assembly resolves 31 chromosomes and identifies a diamide resistance mutation.</title>
        <authorList>
            <person name="Ward C.M."/>
            <person name="Perry K.D."/>
            <person name="Baker G."/>
            <person name="Powis K."/>
            <person name="Heckel D.G."/>
            <person name="Baxter S.W."/>
        </authorList>
    </citation>
    <scope>NUCLEOTIDE SEQUENCE [LARGE SCALE GENOMIC DNA]</scope>
    <source>
        <strain evidence="5 6">LV</strain>
        <tissue evidence="5">Single pupa</tissue>
    </source>
</reference>
<dbReference type="PANTHER" id="PTHR10689:SF6">
    <property type="entry name" value="MICROSOMAL GLUTATHIONE S-TRANSFERASE 1"/>
    <property type="match status" value="1"/>
</dbReference>
<feature type="transmembrane region" description="Helical" evidence="4">
    <location>
        <begin position="110"/>
        <end position="128"/>
    </location>
</feature>
<evidence type="ECO:0000313" key="6">
    <source>
        <dbReference type="Proteomes" id="UP000823941"/>
    </source>
</evidence>
<dbReference type="SUPFAM" id="SSF161084">
    <property type="entry name" value="MAPEG domain-like"/>
    <property type="match status" value="1"/>
</dbReference>
<protein>
    <recommendedName>
        <fullName evidence="7">Glutathione transferase</fullName>
    </recommendedName>
</protein>
<dbReference type="InterPro" id="IPR023352">
    <property type="entry name" value="MAPEG-like_dom_sf"/>
</dbReference>
<dbReference type="EMBL" id="JAHIBW010000023">
    <property type="protein sequence ID" value="KAG7299135.1"/>
    <property type="molecule type" value="Genomic_DNA"/>
</dbReference>
<gene>
    <name evidence="5" type="ORF">JYU34_017651</name>
</gene>
<name>A0ABQ7Q1V3_PLUXY</name>
<evidence type="ECO:0000256" key="3">
    <source>
        <dbReference type="ARBA" id="ARBA00022824"/>
    </source>
</evidence>
<evidence type="ECO:0000256" key="2">
    <source>
        <dbReference type="ARBA" id="ARBA00010459"/>
    </source>
</evidence>
<comment type="caution">
    <text evidence="5">The sequence shown here is derived from an EMBL/GenBank/DDBJ whole genome shotgun (WGS) entry which is preliminary data.</text>
</comment>
<evidence type="ECO:0000313" key="5">
    <source>
        <dbReference type="EMBL" id="KAG7299135.1"/>
    </source>
</evidence>
<accession>A0ABQ7Q1V3</accession>
<evidence type="ECO:0000256" key="1">
    <source>
        <dbReference type="ARBA" id="ARBA00004477"/>
    </source>
</evidence>
<dbReference type="Gene3D" id="1.20.120.550">
    <property type="entry name" value="Membrane associated eicosanoid/glutathione metabolism-like domain"/>
    <property type="match status" value="1"/>
</dbReference>
<organism evidence="5 6">
    <name type="scientific">Plutella xylostella</name>
    <name type="common">Diamondback moth</name>
    <name type="synonym">Plutella maculipennis</name>
    <dbReference type="NCBI Taxonomy" id="51655"/>
    <lineage>
        <taxon>Eukaryota</taxon>
        <taxon>Metazoa</taxon>
        <taxon>Ecdysozoa</taxon>
        <taxon>Arthropoda</taxon>
        <taxon>Hexapoda</taxon>
        <taxon>Insecta</taxon>
        <taxon>Pterygota</taxon>
        <taxon>Neoptera</taxon>
        <taxon>Endopterygota</taxon>
        <taxon>Lepidoptera</taxon>
        <taxon>Glossata</taxon>
        <taxon>Ditrysia</taxon>
        <taxon>Yponomeutoidea</taxon>
        <taxon>Plutellidae</taxon>
        <taxon>Plutella</taxon>
    </lineage>
</organism>
<dbReference type="InterPro" id="IPR040162">
    <property type="entry name" value="MGST1-like"/>
</dbReference>
<comment type="similarity">
    <text evidence="2">Belongs to the MAPEG family.</text>
</comment>
<keyword evidence="6" id="KW-1185">Reference proteome</keyword>
<dbReference type="Proteomes" id="UP000823941">
    <property type="component" value="Chromosome 23"/>
</dbReference>
<comment type="subcellular location">
    <subcellularLocation>
        <location evidence="1">Endoplasmic reticulum membrane</location>
        <topology evidence="1">Multi-pass membrane protein</topology>
    </subcellularLocation>
</comment>
<feature type="transmembrane region" description="Helical" evidence="4">
    <location>
        <begin position="20"/>
        <end position="43"/>
    </location>
</feature>
<sequence>MDFSETSSIMSTSPDVLQTYCLYATILALKLVMLKPLATYATCHADKLERFHFTGLKYITPFWVIGALYTTTNPDPEVALPLFRVFVLGRLVMLADCLTKVPREMKRLSFFSTIVITAFMGVKVLNAYKSAF</sequence>
<keyword evidence="4" id="KW-0472">Membrane</keyword>
<evidence type="ECO:0000256" key="4">
    <source>
        <dbReference type="SAM" id="Phobius"/>
    </source>
</evidence>
<evidence type="ECO:0008006" key="7">
    <source>
        <dbReference type="Google" id="ProtNLM"/>
    </source>
</evidence>
<dbReference type="PANTHER" id="PTHR10689">
    <property type="entry name" value="MICROSOMAL GLUTATHIONE S-TRANSFERASE 1"/>
    <property type="match status" value="1"/>
</dbReference>
<keyword evidence="3" id="KW-0256">Endoplasmic reticulum</keyword>